<evidence type="ECO:0000256" key="2">
    <source>
        <dbReference type="PROSITE-ProRule" id="PRU00169"/>
    </source>
</evidence>
<keyword evidence="5" id="KW-1185">Reference proteome</keyword>
<comment type="caution">
    <text evidence="4">The sequence shown here is derived from an EMBL/GenBank/DDBJ whole genome shotgun (WGS) entry which is preliminary data.</text>
</comment>
<organism evidence="4 5">
    <name type="scientific">Kouleothrix aurantiaca</name>
    <dbReference type="NCBI Taxonomy" id="186479"/>
    <lineage>
        <taxon>Bacteria</taxon>
        <taxon>Bacillati</taxon>
        <taxon>Chloroflexota</taxon>
        <taxon>Chloroflexia</taxon>
        <taxon>Chloroflexales</taxon>
        <taxon>Roseiflexineae</taxon>
        <taxon>Roseiflexaceae</taxon>
        <taxon>Kouleothrix</taxon>
    </lineage>
</organism>
<dbReference type="SUPFAM" id="SSF52172">
    <property type="entry name" value="CheY-like"/>
    <property type="match status" value="1"/>
</dbReference>
<dbReference type="AlphaFoldDB" id="A0A0N8PTA5"/>
<dbReference type="EMBL" id="LJCR01000003">
    <property type="protein sequence ID" value="KPV54981.1"/>
    <property type="molecule type" value="Genomic_DNA"/>
</dbReference>
<dbReference type="PANTHER" id="PTHR44591:SF3">
    <property type="entry name" value="RESPONSE REGULATORY DOMAIN-CONTAINING PROTEIN"/>
    <property type="match status" value="1"/>
</dbReference>
<dbReference type="PANTHER" id="PTHR44591">
    <property type="entry name" value="STRESS RESPONSE REGULATOR PROTEIN 1"/>
    <property type="match status" value="1"/>
</dbReference>
<accession>A0A0N8PTA5</accession>
<gene>
    <name evidence="4" type="ORF">SE17_00375</name>
</gene>
<feature type="modified residue" description="4-aspartylphosphate" evidence="2">
    <location>
        <position position="68"/>
    </location>
</feature>
<reference evidence="4 5" key="1">
    <citation type="submission" date="2015-09" db="EMBL/GenBank/DDBJ databases">
        <title>Draft genome sequence of Kouleothrix aurantiaca JCM 19913.</title>
        <authorList>
            <person name="Hemp J."/>
        </authorList>
    </citation>
    <scope>NUCLEOTIDE SEQUENCE [LARGE SCALE GENOMIC DNA]</scope>
    <source>
        <strain evidence="4 5">COM-B</strain>
    </source>
</reference>
<dbReference type="GO" id="GO:0000160">
    <property type="term" value="P:phosphorelay signal transduction system"/>
    <property type="evidence" value="ECO:0007669"/>
    <property type="project" value="InterPro"/>
</dbReference>
<protein>
    <recommendedName>
        <fullName evidence="3">Response regulatory domain-containing protein</fullName>
    </recommendedName>
</protein>
<keyword evidence="1 2" id="KW-0597">Phosphoprotein</keyword>
<dbReference type="InterPro" id="IPR050595">
    <property type="entry name" value="Bact_response_regulator"/>
</dbReference>
<evidence type="ECO:0000313" key="5">
    <source>
        <dbReference type="Proteomes" id="UP000050509"/>
    </source>
</evidence>
<dbReference type="InterPro" id="IPR001789">
    <property type="entry name" value="Sig_transdc_resp-reg_receiver"/>
</dbReference>
<dbReference type="InterPro" id="IPR011006">
    <property type="entry name" value="CheY-like_superfamily"/>
</dbReference>
<sequence length="131" mass="14591">MTLQKQHSTSQSVQLSHYTVLIVDDEQAILDLLQDVLEDAGYSVLIAHNGCDALALARQIRPDLVLTDVMMPRMDGITLCAELQRDEHLSDLPVIGMSAVRQIVAGFSRFISKPFELEELLRCVSEALAKR</sequence>
<evidence type="ECO:0000259" key="3">
    <source>
        <dbReference type="PROSITE" id="PS50110"/>
    </source>
</evidence>
<name>A0A0N8PTA5_9CHLR</name>
<dbReference type="Gene3D" id="3.40.50.2300">
    <property type="match status" value="1"/>
</dbReference>
<dbReference type="SMART" id="SM00448">
    <property type="entry name" value="REC"/>
    <property type="match status" value="1"/>
</dbReference>
<dbReference type="Pfam" id="PF00072">
    <property type="entry name" value="Response_reg"/>
    <property type="match status" value="1"/>
</dbReference>
<proteinExistence type="predicted"/>
<dbReference type="Proteomes" id="UP000050509">
    <property type="component" value="Unassembled WGS sequence"/>
</dbReference>
<dbReference type="PROSITE" id="PS50110">
    <property type="entry name" value="RESPONSE_REGULATORY"/>
    <property type="match status" value="1"/>
</dbReference>
<evidence type="ECO:0000256" key="1">
    <source>
        <dbReference type="ARBA" id="ARBA00022553"/>
    </source>
</evidence>
<evidence type="ECO:0000313" key="4">
    <source>
        <dbReference type="EMBL" id="KPV54981.1"/>
    </source>
</evidence>
<feature type="domain" description="Response regulatory" evidence="3">
    <location>
        <begin position="19"/>
        <end position="128"/>
    </location>
</feature>